<dbReference type="SUPFAM" id="SSF51905">
    <property type="entry name" value="FAD/NAD(P)-binding domain"/>
    <property type="match status" value="1"/>
</dbReference>
<dbReference type="InterPro" id="IPR050631">
    <property type="entry name" value="PheA/TfdB_FAD_monoxygenase"/>
</dbReference>
<dbReference type="KEGG" id="sge:DWG14_07894"/>
<evidence type="ECO:0000256" key="1">
    <source>
        <dbReference type="ARBA" id="ARBA00023002"/>
    </source>
</evidence>
<dbReference type="PANTHER" id="PTHR43476:SF4">
    <property type="entry name" value="BLR0106 PROTEIN"/>
    <property type="match status" value="1"/>
</dbReference>
<keyword evidence="2" id="KW-0520">NAD</keyword>
<gene>
    <name evidence="4" type="primary">sdgC_2</name>
    <name evidence="4" type="ORF">DWG14_07894</name>
</gene>
<evidence type="ECO:0000313" key="4">
    <source>
        <dbReference type="EMBL" id="AYC43586.1"/>
    </source>
</evidence>
<proteinExistence type="predicted"/>
<evidence type="ECO:0000313" key="5">
    <source>
        <dbReference type="Proteomes" id="UP000265765"/>
    </source>
</evidence>
<dbReference type="AlphaFoldDB" id="A0AAI8L963"/>
<dbReference type="EMBL" id="CP032427">
    <property type="protein sequence ID" value="AYC43586.1"/>
    <property type="molecule type" value="Genomic_DNA"/>
</dbReference>
<reference evidence="4 5" key="1">
    <citation type="submission" date="2018-09" db="EMBL/GenBank/DDBJ databases">
        <title>Production of Trimethoprim by Streptomyces sp. 3E-1.</title>
        <authorList>
            <person name="Kang H.J."/>
            <person name="Kim S.B."/>
        </authorList>
    </citation>
    <scope>NUCLEOTIDE SEQUENCE [LARGE SCALE GENOMIC DNA]</scope>
    <source>
        <strain evidence="4 5">3E-1</strain>
    </source>
</reference>
<organism evidence="4 5">
    <name type="scientific">Streptomyces griseorubiginosus</name>
    <dbReference type="NCBI Taxonomy" id="67304"/>
    <lineage>
        <taxon>Bacteria</taxon>
        <taxon>Bacillati</taxon>
        <taxon>Actinomycetota</taxon>
        <taxon>Actinomycetes</taxon>
        <taxon>Kitasatosporales</taxon>
        <taxon>Streptomycetaceae</taxon>
        <taxon>Streptomyces</taxon>
    </lineage>
</organism>
<dbReference type="Proteomes" id="UP000265765">
    <property type="component" value="Chromosome"/>
</dbReference>
<dbReference type="InterPro" id="IPR002938">
    <property type="entry name" value="FAD-bd"/>
</dbReference>
<sequence>MKVACVGGGPAGLYLSILLKQQGPSHDITVHERDPEGSTYGWGVTYWRGLLDKLHAHDPESARAIEEASVTWSEGEARVRDLVTRRPSDLGHGIGRHRLLEILVARARALGVRVEFERGIAAADLTAGDLAGADLVVAGDGVNSALRTAHADDFGAEVKEGRNRYIWLGTGKVFDSFTFAFVETEHGWVWCYGYAFSPERSTVVVECAPETWTGLGFDRADEAEGLVQLEKLFADILDGHPLIGRSAGSGRAQWLTFRTLTNRTWHRGNLVLLGDAAHTTHYSIGAGTTLALEDAIALADALREHADLPEALARYQRQRTSELLSVQSAARYSAQWYENLTRYIDLPPEQMFALLGQRHSPLLPYVPPQLYYRIDKAAGQLEALRRFKRWLGPKLARSVHARELSSRK</sequence>
<accession>A0AAI8L963</accession>
<dbReference type="RefSeq" id="WP_174857014.1">
    <property type="nucleotide sequence ID" value="NZ_CP032427.1"/>
</dbReference>
<dbReference type="GO" id="GO:0016491">
    <property type="term" value="F:oxidoreductase activity"/>
    <property type="evidence" value="ECO:0007669"/>
    <property type="project" value="UniProtKB-KW"/>
</dbReference>
<dbReference type="Gene3D" id="3.50.50.60">
    <property type="entry name" value="FAD/NAD(P)-binding domain"/>
    <property type="match status" value="1"/>
</dbReference>
<protein>
    <submittedName>
        <fullName evidence="4">Salicyloyl-CoA 5-hydroxylase</fullName>
        <ecNumber evidence="4">1.14.13.209</ecNumber>
    </submittedName>
</protein>
<evidence type="ECO:0000259" key="3">
    <source>
        <dbReference type="Pfam" id="PF01494"/>
    </source>
</evidence>
<dbReference type="Gene3D" id="3.30.9.20">
    <property type="match status" value="1"/>
</dbReference>
<dbReference type="InterPro" id="IPR036188">
    <property type="entry name" value="FAD/NAD-bd_sf"/>
</dbReference>
<dbReference type="PANTHER" id="PTHR43476">
    <property type="entry name" value="3-(3-HYDROXY-PHENYL)PROPIONATE/3-HYDROXYCINNAMIC ACID HYDROXYLASE"/>
    <property type="match status" value="1"/>
</dbReference>
<feature type="domain" description="FAD-binding" evidence="3">
    <location>
        <begin position="2"/>
        <end position="320"/>
    </location>
</feature>
<dbReference type="GO" id="GO:0071949">
    <property type="term" value="F:FAD binding"/>
    <property type="evidence" value="ECO:0007669"/>
    <property type="project" value="InterPro"/>
</dbReference>
<evidence type="ECO:0000256" key="2">
    <source>
        <dbReference type="ARBA" id="ARBA00023027"/>
    </source>
</evidence>
<dbReference type="EC" id="1.14.13.209" evidence="4"/>
<keyword evidence="1 4" id="KW-0560">Oxidoreductase</keyword>
<dbReference type="GeneID" id="91286687"/>
<dbReference type="PRINTS" id="PR00420">
    <property type="entry name" value="RNGMNOXGNASE"/>
</dbReference>
<name>A0AAI8L963_9ACTN</name>
<dbReference type="Pfam" id="PF01494">
    <property type="entry name" value="FAD_binding_3"/>
    <property type="match status" value="1"/>
</dbReference>